<dbReference type="SUPFAM" id="SSF69065">
    <property type="entry name" value="RNase III domain-like"/>
    <property type="match status" value="1"/>
</dbReference>
<organism evidence="1 2">
    <name type="scientific">Pterulicium gracile</name>
    <dbReference type="NCBI Taxonomy" id="1884261"/>
    <lineage>
        <taxon>Eukaryota</taxon>
        <taxon>Fungi</taxon>
        <taxon>Dikarya</taxon>
        <taxon>Basidiomycota</taxon>
        <taxon>Agaricomycotina</taxon>
        <taxon>Agaricomycetes</taxon>
        <taxon>Agaricomycetidae</taxon>
        <taxon>Agaricales</taxon>
        <taxon>Pleurotineae</taxon>
        <taxon>Pterulaceae</taxon>
        <taxon>Pterulicium</taxon>
    </lineage>
</organism>
<keyword evidence="2" id="KW-1185">Reference proteome</keyword>
<accession>A0A5C3QRU6</accession>
<evidence type="ECO:0000313" key="1">
    <source>
        <dbReference type="EMBL" id="TFL04098.1"/>
    </source>
</evidence>
<dbReference type="GO" id="GO:0004525">
    <property type="term" value="F:ribonuclease III activity"/>
    <property type="evidence" value="ECO:0007669"/>
    <property type="project" value="InterPro"/>
</dbReference>
<dbReference type="Gene3D" id="1.10.1520.10">
    <property type="entry name" value="Ribonuclease III domain"/>
    <property type="match status" value="1"/>
</dbReference>
<protein>
    <submittedName>
        <fullName evidence="1">Uncharacterized protein</fullName>
    </submittedName>
</protein>
<gene>
    <name evidence="1" type="ORF">BDV98DRAFT_639915</name>
</gene>
<dbReference type="InterPro" id="IPR036389">
    <property type="entry name" value="RNase_III_sf"/>
</dbReference>
<evidence type="ECO:0000313" key="2">
    <source>
        <dbReference type="Proteomes" id="UP000305067"/>
    </source>
</evidence>
<dbReference type="GO" id="GO:0006396">
    <property type="term" value="P:RNA processing"/>
    <property type="evidence" value="ECO:0007669"/>
    <property type="project" value="InterPro"/>
</dbReference>
<dbReference type="AlphaFoldDB" id="A0A5C3QRU6"/>
<dbReference type="Proteomes" id="UP000305067">
    <property type="component" value="Unassembled WGS sequence"/>
</dbReference>
<proteinExistence type="predicted"/>
<reference evidence="1 2" key="1">
    <citation type="journal article" date="2019" name="Nat. Ecol. Evol.">
        <title>Megaphylogeny resolves global patterns of mushroom evolution.</title>
        <authorList>
            <person name="Varga T."/>
            <person name="Krizsan K."/>
            <person name="Foldi C."/>
            <person name="Dima B."/>
            <person name="Sanchez-Garcia M."/>
            <person name="Sanchez-Ramirez S."/>
            <person name="Szollosi G.J."/>
            <person name="Szarkandi J.G."/>
            <person name="Papp V."/>
            <person name="Albert L."/>
            <person name="Andreopoulos W."/>
            <person name="Angelini C."/>
            <person name="Antonin V."/>
            <person name="Barry K.W."/>
            <person name="Bougher N.L."/>
            <person name="Buchanan P."/>
            <person name="Buyck B."/>
            <person name="Bense V."/>
            <person name="Catcheside P."/>
            <person name="Chovatia M."/>
            <person name="Cooper J."/>
            <person name="Damon W."/>
            <person name="Desjardin D."/>
            <person name="Finy P."/>
            <person name="Geml J."/>
            <person name="Haridas S."/>
            <person name="Hughes K."/>
            <person name="Justo A."/>
            <person name="Karasinski D."/>
            <person name="Kautmanova I."/>
            <person name="Kiss B."/>
            <person name="Kocsube S."/>
            <person name="Kotiranta H."/>
            <person name="LaButti K.M."/>
            <person name="Lechner B.E."/>
            <person name="Liimatainen K."/>
            <person name="Lipzen A."/>
            <person name="Lukacs Z."/>
            <person name="Mihaltcheva S."/>
            <person name="Morgado L.N."/>
            <person name="Niskanen T."/>
            <person name="Noordeloos M.E."/>
            <person name="Ohm R.A."/>
            <person name="Ortiz-Santana B."/>
            <person name="Ovrebo C."/>
            <person name="Racz N."/>
            <person name="Riley R."/>
            <person name="Savchenko A."/>
            <person name="Shiryaev A."/>
            <person name="Soop K."/>
            <person name="Spirin V."/>
            <person name="Szebenyi C."/>
            <person name="Tomsovsky M."/>
            <person name="Tulloss R.E."/>
            <person name="Uehling J."/>
            <person name="Grigoriev I.V."/>
            <person name="Vagvolgyi C."/>
            <person name="Papp T."/>
            <person name="Martin F.M."/>
            <person name="Miettinen O."/>
            <person name="Hibbett D.S."/>
            <person name="Nagy L.G."/>
        </authorList>
    </citation>
    <scope>NUCLEOTIDE SEQUENCE [LARGE SCALE GENOMIC DNA]</scope>
    <source>
        <strain evidence="1 2">CBS 309.79</strain>
    </source>
</reference>
<dbReference type="OrthoDB" id="416741at2759"/>
<sequence length="229" mass="26133">MFKLSPPFRNVGRTCLSASSAIAPPSKQASQPATLRPDHIPVPFSNMRSRHRFPKHFYGLPSKPLKCSSQYSLRRDSDYCPDCHSWSKSSDFPWQAAVKKGVERFIPSLRSPDFSLGTVQRFVSGVYDSDLRQTLRRALESKNTFRLYLIQCGEDEWSYDSPKQMADKFEGVIGAYFEESGFDGVVGWLMKAFASIIYAAAEKRKRSLKRYDFGCLLYFGVGRFTMRSL</sequence>
<name>A0A5C3QRU6_9AGAR</name>
<dbReference type="EMBL" id="ML178819">
    <property type="protein sequence ID" value="TFL04098.1"/>
    <property type="molecule type" value="Genomic_DNA"/>
</dbReference>